<keyword evidence="6" id="KW-1185">Reference proteome</keyword>
<dbReference type="PATRIC" id="fig|1097667.3.peg.2573"/>
<evidence type="ECO:0000256" key="3">
    <source>
        <dbReference type="ARBA" id="ARBA00022777"/>
    </source>
</evidence>
<dbReference type="EMBL" id="AGUD01000213">
    <property type="protein sequence ID" value="EHN10556.1"/>
    <property type="molecule type" value="Genomic_DNA"/>
</dbReference>
<evidence type="ECO:0000313" key="6">
    <source>
        <dbReference type="Proteomes" id="UP000005143"/>
    </source>
</evidence>
<sequence>MVEQRGDRITFAYGQSYRGGEVALPLYLPELPVRQGVIDPLPGLRVAGCIADAGPDGWGQRVILNRLSRARVTDDPGRLSLLTYLLESGSDRSGALDFQRSATDYVPRRSDSASLDELVEAADRVERGVALSPALDRALLHGSSIGGARPKALLEDGGRRLIAKFSSNGDTYPVVKAEFVAMELARRAGLDVARVQLTRGLGRDVLLVERFDRVGGEAIRRPMVSALTILALDELAARYASYADLAVQVRERFSEPERTLHELFARITFNVLIGNTDDHARNHAAFWDPVAELLTLTPAYDICPMLRGGGEASQAMAIAPDGWRMSQVEGCVATASTYRLSEREAREIVQRQVEVIRSDWVEVCEMAEMGDAERDLLWGRAVLNPYALRST</sequence>
<dbReference type="GO" id="GO:0004674">
    <property type="term" value="F:protein serine/threonine kinase activity"/>
    <property type="evidence" value="ECO:0007669"/>
    <property type="project" value="TreeGrafter"/>
</dbReference>
<dbReference type="PANTHER" id="PTHR37419">
    <property type="entry name" value="SERINE/THREONINE-PROTEIN KINASE TOXIN HIPA"/>
    <property type="match status" value="1"/>
</dbReference>
<evidence type="ECO:0000256" key="2">
    <source>
        <dbReference type="ARBA" id="ARBA00022679"/>
    </source>
</evidence>
<feature type="domain" description="HipA-like C-terminal" evidence="4">
    <location>
        <begin position="143"/>
        <end position="360"/>
    </location>
</feature>
<organism evidence="5 6">
    <name type="scientific">Patulibacter medicamentivorans</name>
    <dbReference type="NCBI Taxonomy" id="1097667"/>
    <lineage>
        <taxon>Bacteria</taxon>
        <taxon>Bacillati</taxon>
        <taxon>Actinomycetota</taxon>
        <taxon>Thermoleophilia</taxon>
        <taxon>Solirubrobacterales</taxon>
        <taxon>Patulibacteraceae</taxon>
        <taxon>Patulibacter</taxon>
    </lineage>
</organism>
<evidence type="ECO:0000256" key="1">
    <source>
        <dbReference type="ARBA" id="ARBA00010164"/>
    </source>
</evidence>
<dbReference type="PANTHER" id="PTHR37419:SF8">
    <property type="entry name" value="TOXIN YJJJ"/>
    <property type="match status" value="1"/>
</dbReference>
<comment type="similarity">
    <text evidence="1">Belongs to the HipA Ser/Thr kinase family.</text>
</comment>
<proteinExistence type="inferred from homology"/>
<accession>H0E6Z1</accession>
<keyword evidence="3" id="KW-0418">Kinase</keyword>
<name>H0E6Z1_9ACTN</name>
<dbReference type="InterPro" id="IPR012893">
    <property type="entry name" value="HipA-like_C"/>
</dbReference>
<reference evidence="5 6" key="1">
    <citation type="journal article" date="2013" name="Biodegradation">
        <title>Quantitative proteomic analysis of ibuprofen-degrading Patulibacter sp. strain I11.</title>
        <authorList>
            <person name="Almeida B."/>
            <person name="Kjeldal H."/>
            <person name="Lolas I."/>
            <person name="Knudsen A.D."/>
            <person name="Carvalho G."/>
            <person name="Nielsen K.L."/>
            <person name="Barreto Crespo M.T."/>
            <person name="Stensballe A."/>
            <person name="Nielsen J.L."/>
        </authorList>
    </citation>
    <scope>NUCLEOTIDE SEQUENCE [LARGE SCALE GENOMIC DNA]</scope>
    <source>
        <strain evidence="5 6">I11</strain>
    </source>
</reference>
<dbReference type="Pfam" id="PF07804">
    <property type="entry name" value="HipA_C"/>
    <property type="match status" value="1"/>
</dbReference>
<gene>
    <name evidence="5" type="ORF">PAI11_25930</name>
</gene>
<keyword evidence="2" id="KW-0808">Transferase</keyword>
<evidence type="ECO:0000259" key="4">
    <source>
        <dbReference type="Pfam" id="PF07804"/>
    </source>
</evidence>
<evidence type="ECO:0000313" key="5">
    <source>
        <dbReference type="EMBL" id="EHN10556.1"/>
    </source>
</evidence>
<comment type="caution">
    <text evidence="5">The sequence shown here is derived from an EMBL/GenBank/DDBJ whole genome shotgun (WGS) entry which is preliminary data.</text>
</comment>
<dbReference type="AlphaFoldDB" id="H0E6Z1"/>
<dbReference type="InterPro" id="IPR052028">
    <property type="entry name" value="HipA_Ser/Thr_kinase"/>
</dbReference>
<protein>
    <recommendedName>
        <fullName evidence="4">HipA-like C-terminal domain-containing protein</fullName>
    </recommendedName>
</protein>
<dbReference type="Proteomes" id="UP000005143">
    <property type="component" value="Unassembled WGS sequence"/>
</dbReference>
<dbReference type="GO" id="GO:0005829">
    <property type="term" value="C:cytosol"/>
    <property type="evidence" value="ECO:0007669"/>
    <property type="project" value="TreeGrafter"/>
</dbReference>